<feature type="domain" description="Zeta toxin" evidence="3">
    <location>
        <begin position="111"/>
        <end position="214"/>
    </location>
</feature>
<keyword evidence="2" id="KW-0067">ATP-binding</keyword>
<dbReference type="InterPro" id="IPR027417">
    <property type="entry name" value="P-loop_NTPase"/>
</dbReference>
<name>A0A6N1X7Y1_9BURK</name>
<evidence type="ECO:0000313" key="5">
    <source>
        <dbReference type="Proteomes" id="UP000509579"/>
    </source>
</evidence>
<dbReference type="EMBL" id="CP054841">
    <property type="protein sequence ID" value="QKV55499.1"/>
    <property type="molecule type" value="Genomic_DNA"/>
</dbReference>
<dbReference type="PANTHER" id="PTHR39206:SF1">
    <property type="entry name" value="SLL8004 PROTEIN"/>
    <property type="match status" value="1"/>
</dbReference>
<evidence type="ECO:0000259" key="3">
    <source>
        <dbReference type="Pfam" id="PF06414"/>
    </source>
</evidence>
<sequence>MRSAQPRLRVLAGPNGSGKSTIMSELKPQWIGVFVNADELEKALNASDGFLPLRDFGITGAPARVLARIKTSLQTFGLDKQLDMPALLQGIALDPALTLWVPGPFNSYLAASLAEAIRQELLHEGKTFTFETVMSHDSKIAFMRAARERGYRIYLYFVATDDPTINIDRVRRRVLQGGHPVPDDKVIDRYHKSIDLMTAACEVAHRAYIFDNSGARHKLLAEVTDFDTIRLETSVINPWLLGTALWCSFS</sequence>
<organism evidence="4 5">
    <name type="scientific">Comamonas antarctica</name>
    <dbReference type="NCBI Taxonomy" id="2743470"/>
    <lineage>
        <taxon>Bacteria</taxon>
        <taxon>Pseudomonadati</taxon>
        <taxon>Pseudomonadota</taxon>
        <taxon>Betaproteobacteria</taxon>
        <taxon>Burkholderiales</taxon>
        <taxon>Comamonadaceae</taxon>
        <taxon>Comamonas</taxon>
    </lineage>
</organism>
<dbReference type="PANTHER" id="PTHR39206">
    <property type="entry name" value="SLL8004 PROTEIN"/>
    <property type="match status" value="1"/>
</dbReference>
<dbReference type="InterPro" id="IPR010488">
    <property type="entry name" value="Zeta_toxin_domain"/>
</dbReference>
<gene>
    <name evidence="4" type="ORF">HUK68_21535</name>
</gene>
<evidence type="ECO:0000256" key="2">
    <source>
        <dbReference type="ARBA" id="ARBA00022840"/>
    </source>
</evidence>
<protein>
    <submittedName>
        <fullName evidence="4">Zeta toxin family protein</fullName>
    </submittedName>
</protein>
<dbReference type="KEGG" id="aant:HUK68_21535"/>
<evidence type="ECO:0000313" key="4">
    <source>
        <dbReference type="EMBL" id="QKV55499.1"/>
    </source>
</evidence>
<dbReference type="SUPFAM" id="SSF52540">
    <property type="entry name" value="P-loop containing nucleoside triphosphate hydrolases"/>
    <property type="match status" value="1"/>
</dbReference>
<geneLocation type="plasmid" evidence="4 5">
    <name>unnamed1</name>
</geneLocation>
<keyword evidence="1" id="KW-0547">Nucleotide-binding</keyword>
<dbReference type="AlphaFoldDB" id="A0A6N1X7Y1"/>
<dbReference type="RefSeq" id="WP_175506287.1">
    <property type="nucleotide sequence ID" value="NZ_CP054841.1"/>
</dbReference>
<dbReference type="GO" id="GO:0005524">
    <property type="term" value="F:ATP binding"/>
    <property type="evidence" value="ECO:0007669"/>
    <property type="project" value="UniProtKB-KW"/>
</dbReference>
<dbReference type="Pfam" id="PF06414">
    <property type="entry name" value="Zeta_toxin"/>
    <property type="match status" value="1"/>
</dbReference>
<proteinExistence type="predicted"/>
<keyword evidence="5" id="KW-1185">Reference proteome</keyword>
<dbReference type="Proteomes" id="UP000509579">
    <property type="component" value="Plasmid unnamed1"/>
</dbReference>
<dbReference type="Gene3D" id="3.40.50.300">
    <property type="entry name" value="P-loop containing nucleotide triphosphate hydrolases"/>
    <property type="match status" value="1"/>
</dbReference>
<dbReference type="GO" id="GO:0016301">
    <property type="term" value="F:kinase activity"/>
    <property type="evidence" value="ECO:0007669"/>
    <property type="project" value="InterPro"/>
</dbReference>
<evidence type="ECO:0000256" key="1">
    <source>
        <dbReference type="ARBA" id="ARBA00022741"/>
    </source>
</evidence>
<accession>A0A6N1X7Y1</accession>
<keyword evidence="4" id="KW-0614">Plasmid</keyword>
<reference evidence="4 5" key="1">
    <citation type="submission" date="2020-06" db="EMBL/GenBank/DDBJ databases">
        <title>Acidovorax antarctica sp. nov., isolated from Corinth ice sheet soil, Antarctic Fields Peninsula.</title>
        <authorList>
            <person name="Xu Q."/>
            <person name="Peng F."/>
        </authorList>
    </citation>
    <scope>NUCLEOTIDE SEQUENCE [LARGE SCALE GENOMIC DNA]</scope>
    <source>
        <strain evidence="4 5">16-35-5</strain>
        <plasmid evidence="4 5">unnamed1</plasmid>
    </source>
</reference>